<dbReference type="SUPFAM" id="SSF81901">
    <property type="entry name" value="HCP-like"/>
    <property type="match status" value="1"/>
</dbReference>
<keyword evidence="1" id="KW-0732">Signal</keyword>
<gene>
    <name evidence="2" type="ORF">B5K06_08495</name>
</gene>
<dbReference type="EMBL" id="NAAC01000008">
    <property type="protein sequence ID" value="RDJ13422.1"/>
    <property type="molecule type" value="Genomic_DNA"/>
</dbReference>
<evidence type="ECO:0000313" key="2">
    <source>
        <dbReference type="EMBL" id="RDJ13422.1"/>
    </source>
</evidence>
<dbReference type="NCBIfam" id="NF045484">
    <property type="entry name" value="TransRegExoR"/>
    <property type="match status" value="1"/>
</dbReference>
<reference evidence="2 3" key="1">
    <citation type="submission" date="2017-03" db="EMBL/GenBank/DDBJ databases">
        <title>Genome analysis of Rhizobial strains effectives or ineffectives for nitrogen fixation isolated from bean seeds.</title>
        <authorList>
            <person name="Peralta H."/>
            <person name="Aguilar-Vera A."/>
            <person name="Mora Y."/>
            <person name="Vargas-Lagunas C."/>
            <person name="Girard L."/>
            <person name="Mora J."/>
        </authorList>
    </citation>
    <scope>NUCLEOTIDE SEQUENCE [LARGE SCALE GENOMIC DNA]</scope>
    <source>
        <strain evidence="2 3">CCGM3</strain>
    </source>
</reference>
<evidence type="ECO:0000313" key="3">
    <source>
        <dbReference type="Proteomes" id="UP000254939"/>
    </source>
</evidence>
<sequence>MLTSEFRPFRLMLIGLSIACCAAIASPASAFDIKSGVSKESGPFDLFKFGFKAYKNGQKEEAVEAYKYAAEKGHTGSRWALANMYADGDGVAQDDFEAFKIYSEIAQQGVEPGSEDTGFFVNALLSLANYYKHGIPGSPVKIDLNQARQLYFQVASTFGVPEAQFQLAQMMLAGEGGSTSAQQAKKWLNQARKSGHPGAMSVFGNILFQEGQAANGLALMTAALDRCKPKDCGWMEALQEQAFSVATESDRRSAVALSHKIAVNGSD</sequence>
<organism evidence="2 3">
    <name type="scientific">Rhizobium grahamii</name>
    <dbReference type="NCBI Taxonomy" id="1120045"/>
    <lineage>
        <taxon>Bacteria</taxon>
        <taxon>Pseudomonadati</taxon>
        <taxon>Pseudomonadota</taxon>
        <taxon>Alphaproteobacteria</taxon>
        <taxon>Hyphomicrobiales</taxon>
        <taxon>Rhizobiaceae</taxon>
        <taxon>Rhizobium/Agrobacterium group</taxon>
        <taxon>Rhizobium</taxon>
    </lineage>
</organism>
<dbReference type="InterPro" id="IPR006597">
    <property type="entry name" value="Sel1-like"/>
</dbReference>
<name>A0A370KSG0_9HYPH</name>
<dbReference type="AlphaFoldDB" id="A0A370KSG0"/>
<dbReference type="OrthoDB" id="9796900at2"/>
<protein>
    <submittedName>
        <fullName evidence="2">Exopolysaccharide production negative regulator</fullName>
    </submittedName>
</protein>
<dbReference type="InterPro" id="IPR053479">
    <property type="entry name" value="EPS_Regulator"/>
</dbReference>
<dbReference type="RefSeq" id="WP_114712555.1">
    <property type="nucleotide sequence ID" value="NZ_KZ857259.1"/>
</dbReference>
<dbReference type="PANTHER" id="PTHR11102">
    <property type="entry name" value="SEL-1-LIKE PROTEIN"/>
    <property type="match status" value="1"/>
</dbReference>
<dbReference type="Proteomes" id="UP000254939">
    <property type="component" value="Unassembled WGS sequence"/>
</dbReference>
<feature type="signal peptide" evidence="1">
    <location>
        <begin position="1"/>
        <end position="30"/>
    </location>
</feature>
<accession>A0A370KSG0</accession>
<feature type="chain" id="PRO_5016794403" evidence="1">
    <location>
        <begin position="31"/>
        <end position="267"/>
    </location>
</feature>
<dbReference type="PANTHER" id="PTHR11102:SF160">
    <property type="entry name" value="ERAD-ASSOCIATED E3 UBIQUITIN-PROTEIN LIGASE COMPONENT HRD3"/>
    <property type="match status" value="1"/>
</dbReference>
<dbReference type="InterPro" id="IPR011990">
    <property type="entry name" value="TPR-like_helical_dom_sf"/>
</dbReference>
<dbReference type="InterPro" id="IPR050767">
    <property type="entry name" value="Sel1_AlgK"/>
</dbReference>
<comment type="caution">
    <text evidence="2">The sequence shown here is derived from an EMBL/GenBank/DDBJ whole genome shotgun (WGS) entry which is preliminary data.</text>
</comment>
<proteinExistence type="predicted"/>
<dbReference type="Pfam" id="PF08238">
    <property type="entry name" value="Sel1"/>
    <property type="match status" value="3"/>
</dbReference>
<dbReference type="Gene3D" id="1.25.40.10">
    <property type="entry name" value="Tetratricopeptide repeat domain"/>
    <property type="match status" value="1"/>
</dbReference>
<dbReference type="SMART" id="SM00671">
    <property type="entry name" value="SEL1"/>
    <property type="match status" value="3"/>
</dbReference>
<evidence type="ECO:0000256" key="1">
    <source>
        <dbReference type="SAM" id="SignalP"/>
    </source>
</evidence>